<comment type="caution">
    <text evidence="4">The sequence shown here is derived from an EMBL/GenBank/DDBJ whole genome shotgun (WGS) entry which is preliminary data.</text>
</comment>
<feature type="region of interest" description="Disordered" evidence="2">
    <location>
        <begin position="381"/>
        <end position="404"/>
    </location>
</feature>
<accession>A0ABN7ZKF1</accession>
<keyword evidence="5" id="KW-1185">Reference proteome</keyword>
<dbReference type="EMBL" id="CAJZAG010000012">
    <property type="protein sequence ID" value="CAG9184482.1"/>
    <property type="molecule type" value="Genomic_DNA"/>
</dbReference>
<name>A0ABN7ZKF1_9BURK</name>
<reference evidence="4 5" key="1">
    <citation type="submission" date="2021-08" db="EMBL/GenBank/DDBJ databases">
        <authorList>
            <person name="Peeters C."/>
        </authorList>
    </citation>
    <scope>NUCLEOTIDE SEQUENCE [LARGE SCALE GENOMIC DNA]</scope>
    <source>
        <strain evidence="4 5">LMG 32289</strain>
    </source>
</reference>
<dbReference type="Proteomes" id="UP000706525">
    <property type="component" value="Unassembled WGS sequence"/>
</dbReference>
<feature type="coiled-coil region" evidence="1">
    <location>
        <begin position="107"/>
        <end position="190"/>
    </location>
</feature>
<evidence type="ECO:0000313" key="4">
    <source>
        <dbReference type="EMBL" id="CAG9184482.1"/>
    </source>
</evidence>
<gene>
    <name evidence="4" type="ORF">LMG32289_05634</name>
</gene>
<dbReference type="Pfam" id="PF11740">
    <property type="entry name" value="KfrA_N"/>
    <property type="match status" value="1"/>
</dbReference>
<sequence>MIPAKELREVLVPKAFYAILEAQGRPPTVDLVTAWLVENGHIDGDGKPSRNVIAEANRACFADLSRRLKQPMLEGLPEEAVRLVFALRNELYKEATETFDGERTELRAAAQAEVARAQAAVDAAQVARDETRQLLDKALRDLDEAASAIAQRDKDVEAAEAAKAELRRRLERAETDLEMTRRSVQALEAAAHARERAHGEALAKAAHELTEEHKRGLLAVERERAETKVVQKHAAELLARLDKLHEAERERVRQMAVLETQLVAERLAVRQAREAFSKLDTQLQGTQETLRRVTEEHAGLAAQLEAQQVAHEAATAPLRERLAGFGTLSPHTLEDLLLRAFLEGGAHRGKGEAASHARTAARALLQPFDVAVRPAAAGLADTAHPDAGANAGTAGPSGTPPAAA</sequence>
<evidence type="ECO:0000256" key="2">
    <source>
        <dbReference type="SAM" id="MobiDB-lite"/>
    </source>
</evidence>
<organism evidence="4 5">
    <name type="scientific">Cupriavidus pampae</name>
    <dbReference type="NCBI Taxonomy" id="659251"/>
    <lineage>
        <taxon>Bacteria</taxon>
        <taxon>Pseudomonadati</taxon>
        <taxon>Pseudomonadota</taxon>
        <taxon>Betaproteobacteria</taxon>
        <taxon>Burkholderiales</taxon>
        <taxon>Burkholderiaceae</taxon>
        <taxon>Cupriavidus</taxon>
    </lineage>
</organism>
<dbReference type="InterPro" id="IPR021104">
    <property type="entry name" value="KfrA_DNA-bd_N"/>
</dbReference>
<proteinExistence type="predicted"/>
<feature type="compositionally biased region" description="Low complexity" evidence="2">
    <location>
        <begin position="387"/>
        <end position="404"/>
    </location>
</feature>
<evidence type="ECO:0000259" key="3">
    <source>
        <dbReference type="Pfam" id="PF11740"/>
    </source>
</evidence>
<keyword evidence="1" id="KW-0175">Coiled coil</keyword>
<evidence type="ECO:0000256" key="1">
    <source>
        <dbReference type="SAM" id="Coils"/>
    </source>
</evidence>
<evidence type="ECO:0000313" key="5">
    <source>
        <dbReference type="Proteomes" id="UP000706525"/>
    </source>
</evidence>
<dbReference type="RefSeq" id="WP_223994327.1">
    <property type="nucleotide sequence ID" value="NZ_CAJZAG010000012.1"/>
</dbReference>
<feature type="domain" description="KfrA N-terminal DNA-binding" evidence="3">
    <location>
        <begin position="20"/>
        <end position="132"/>
    </location>
</feature>
<protein>
    <recommendedName>
        <fullName evidence="3">KfrA N-terminal DNA-binding domain-containing protein</fullName>
    </recommendedName>
</protein>